<evidence type="ECO:0000256" key="1">
    <source>
        <dbReference type="SAM" id="SignalP"/>
    </source>
</evidence>
<comment type="caution">
    <text evidence="2">The sequence shown here is derived from an EMBL/GenBank/DDBJ whole genome shotgun (WGS) entry which is preliminary data.</text>
</comment>
<dbReference type="Proteomes" id="UP000218427">
    <property type="component" value="Unassembled WGS sequence"/>
</dbReference>
<accession>A0ABX4HZR3</accession>
<dbReference type="RefSeq" id="WP_067104543.1">
    <property type="nucleotide sequence ID" value="NZ_LRFG02000002.1"/>
</dbReference>
<organism evidence="2 3">
    <name type="scientific">Microbulbifer flavimaris</name>
    <dbReference type="NCBI Taxonomy" id="1781068"/>
    <lineage>
        <taxon>Bacteria</taxon>
        <taxon>Pseudomonadati</taxon>
        <taxon>Pseudomonadota</taxon>
        <taxon>Gammaproteobacteria</taxon>
        <taxon>Cellvibrionales</taxon>
        <taxon>Microbulbiferaceae</taxon>
        <taxon>Microbulbifer</taxon>
    </lineage>
</organism>
<protein>
    <submittedName>
        <fullName evidence="2">Uncharacterized protein</fullName>
    </submittedName>
</protein>
<keyword evidence="3" id="KW-1185">Reference proteome</keyword>
<keyword evidence="1" id="KW-0732">Signal</keyword>
<feature type="chain" id="PRO_5045303927" evidence="1">
    <location>
        <begin position="24"/>
        <end position="65"/>
    </location>
</feature>
<evidence type="ECO:0000313" key="2">
    <source>
        <dbReference type="EMBL" id="PCO05645.1"/>
    </source>
</evidence>
<dbReference type="PROSITE" id="PS51257">
    <property type="entry name" value="PROKAR_LIPOPROTEIN"/>
    <property type="match status" value="1"/>
</dbReference>
<dbReference type="EMBL" id="LRFG02000002">
    <property type="protein sequence ID" value="PCO05645.1"/>
    <property type="molecule type" value="Genomic_DNA"/>
</dbReference>
<sequence>MIIIRKMALVFFAALLSVGIAGCERETGAEEVGETIDETVEDVGNAVEDACEEVKEGADVADTDC</sequence>
<reference evidence="2" key="1">
    <citation type="submission" date="2017-08" db="EMBL/GenBank/DDBJ databases">
        <title>Microbulbifer marisrubri sp. nov., a halophilic alphaproteobacterium isolated from marine sediment of the Yellow Sea, China.</title>
        <authorList>
            <person name="Zhang G."/>
            <person name="Xiong Q."/>
        </authorList>
    </citation>
    <scope>NUCLEOTIDE SEQUENCE [LARGE SCALE GENOMIC DNA]</scope>
    <source>
        <strain evidence="2">WRN-8</strain>
    </source>
</reference>
<gene>
    <name evidence="2" type="ORF">AWR36_006400</name>
</gene>
<feature type="signal peptide" evidence="1">
    <location>
        <begin position="1"/>
        <end position="23"/>
    </location>
</feature>
<proteinExistence type="predicted"/>
<evidence type="ECO:0000313" key="3">
    <source>
        <dbReference type="Proteomes" id="UP000218427"/>
    </source>
</evidence>
<name>A0ABX4HZR3_9GAMM</name>